<dbReference type="InterPro" id="IPR025500">
    <property type="entry name" value="DUF4390"/>
</dbReference>
<feature type="signal peptide" evidence="1">
    <location>
        <begin position="1"/>
        <end position="41"/>
    </location>
</feature>
<keyword evidence="3" id="KW-1185">Reference proteome</keyword>
<gene>
    <name evidence="2" type="ORF">C7389_13112</name>
</gene>
<feature type="chain" id="PRO_5020821246" evidence="1">
    <location>
        <begin position="42"/>
        <end position="207"/>
    </location>
</feature>
<proteinExistence type="predicted"/>
<dbReference type="OrthoDB" id="5298153at2"/>
<comment type="caution">
    <text evidence="2">The sequence shown here is derived from an EMBL/GenBank/DDBJ whole genome shotgun (WGS) entry which is preliminary data.</text>
</comment>
<keyword evidence="1" id="KW-0732">Signal</keyword>
<protein>
    <submittedName>
        <fullName evidence="2">Uncharacterized protein DUF4390</fullName>
    </submittedName>
</protein>
<accession>A0A4V3BL22</accession>
<organism evidence="2 3">
    <name type="scientific">Azoarcus indigens</name>
    <dbReference type="NCBI Taxonomy" id="29545"/>
    <lineage>
        <taxon>Bacteria</taxon>
        <taxon>Pseudomonadati</taxon>
        <taxon>Pseudomonadota</taxon>
        <taxon>Betaproteobacteria</taxon>
        <taxon>Rhodocyclales</taxon>
        <taxon>Zoogloeaceae</taxon>
        <taxon>Azoarcus</taxon>
    </lineage>
</organism>
<dbReference type="Pfam" id="PF14334">
    <property type="entry name" value="DUF4390"/>
    <property type="match status" value="1"/>
</dbReference>
<evidence type="ECO:0000313" key="2">
    <source>
        <dbReference type="EMBL" id="TDN45042.1"/>
    </source>
</evidence>
<reference evidence="2 3" key="1">
    <citation type="submission" date="2019-03" db="EMBL/GenBank/DDBJ databases">
        <title>Genomic Encyclopedia of Type Strains, Phase IV (KMG-IV): sequencing the most valuable type-strain genomes for metagenomic binning, comparative biology and taxonomic classification.</title>
        <authorList>
            <person name="Goeker M."/>
        </authorList>
    </citation>
    <scope>NUCLEOTIDE SEQUENCE [LARGE SCALE GENOMIC DNA]</scope>
    <source>
        <strain evidence="2 3">DSM 12121</strain>
    </source>
</reference>
<dbReference type="AlphaFoldDB" id="A0A4V3BL22"/>
<dbReference type="RefSeq" id="WP_133594930.1">
    <property type="nucleotide sequence ID" value="NZ_SNVV01000031.1"/>
</dbReference>
<evidence type="ECO:0000313" key="3">
    <source>
        <dbReference type="Proteomes" id="UP000295129"/>
    </source>
</evidence>
<dbReference type="Proteomes" id="UP000295129">
    <property type="component" value="Unassembled WGS sequence"/>
</dbReference>
<name>A0A4V3BL22_9RHOO</name>
<dbReference type="EMBL" id="SNVV01000031">
    <property type="protein sequence ID" value="TDN45042.1"/>
    <property type="molecule type" value="Genomic_DNA"/>
</dbReference>
<evidence type="ECO:0000256" key="1">
    <source>
        <dbReference type="SAM" id="SignalP"/>
    </source>
</evidence>
<sequence length="207" mass="23357">MTASITPCCASRPDRLRGRLRAALAALLLVVLALASPLAAADDATITGAEIVADDGSYVLNADIDFELNPRLADAVTRGVSLYFVAEVQIERPRWYWFNATVVDRQLNYRLYYHAITRSYRLSIGRFHQNFDSLEAAVRTMQRIRNWQVANGDELQAGVSHQVSLRFRLDTSQLPKPFQVTALGSRDWTLASDWVRWTFLPGIPAFR</sequence>